<protein>
    <recommendedName>
        <fullName evidence="3">Ig-like domain-containing protein</fullName>
    </recommendedName>
</protein>
<sequence length="235" mass="25896">MSLTLLLATLGLLVQGSSGENIVTQYPGAVSAVLGQTAYIYCRVRTFYSCKINWYVQKPGDTLKLLIKHTYTRHSGVSNRFSGSEFSGEHALIIGRVQAEDAGVYHCKCEHTYYSDRVFTQLEFGSDARPTLTVLPPSSEELKQGKVTVLCLANKGFPSDWSLAWKVDGSRSSSCSWEESRSPGVLEEDGLYSWSSTLRLPADQWSKLGSVTCEATQGSKTPVSETLRRDQCSQS</sequence>
<feature type="domain" description="Ig-like" evidence="3">
    <location>
        <begin position="130"/>
        <end position="224"/>
    </location>
</feature>
<feature type="chain" id="PRO_5017481016" description="Ig-like domain-containing protein" evidence="2">
    <location>
        <begin position="20"/>
        <end position="235"/>
    </location>
</feature>
<feature type="domain" description="Ig-like" evidence="3">
    <location>
        <begin position="20"/>
        <end position="120"/>
    </location>
</feature>
<keyword evidence="2" id="KW-0732">Signal</keyword>
<evidence type="ECO:0000259" key="3">
    <source>
        <dbReference type="PROSITE" id="PS50835"/>
    </source>
</evidence>
<organism evidence="4 5">
    <name type="scientific">Seriola dumerili</name>
    <name type="common">Greater amberjack</name>
    <name type="synonym">Caranx dumerili</name>
    <dbReference type="NCBI Taxonomy" id="41447"/>
    <lineage>
        <taxon>Eukaryota</taxon>
        <taxon>Metazoa</taxon>
        <taxon>Chordata</taxon>
        <taxon>Craniata</taxon>
        <taxon>Vertebrata</taxon>
        <taxon>Euteleostomi</taxon>
        <taxon>Actinopterygii</taxon>
        <taxon>Neopterygii</taxon>
        <taxon>Teleostei</taxon>
        <taxon>Neoteleostei</taxon>
        <taxon>Acanthomorphata</taxon>
        <taxon>Carangaria</taxon>
        <taxon>Carangiformes</taxon>
        <taxon>Carangidae</taxon>
        <taxon>Seriola</taxon>
    </lineage>
</organism>
<keyword evidence="5" id="KW-1185">Reference proteome</keyword>
<dbReference type="InterPro" id="IPR003597">
    <property type="entry name" value="Ig_C1-set"/>
</dbReference>
<dbReference type="STRING" id="41447.ENSSDUP00000032368"/>
<dbReference type="FunFam" id="2.60.40.10:FF:001918">
    <property type="entry name" value="Immunoglobulin light 1 constant 3"/>
    <property type="match status" value="1"/>
</dbReference>
<evidence type="ECO:0000256" key="1">
    <source>
        <dbReference type="ARBA" id="ARBA00023319"/>
    </source>
</evidence>
<dbReference type="Proteomes" id="UP000261420">
    <property type="component" value="Unplaced"/>
</dbReference>
<dbReference type="InterPro" id="IPR036179">
    <property type="entry name" value="Ig-like_dom_sf"/>
</dbReference>
<dbReference type="InterPro" id="IPR050380">
    <property type="entry name" value="Immune_Resp_Modulators"/>
</dbReference>
<dbReference type="InterPro" id="IPR003599">
    <property type="entry name" value="Ig_sub"/>
</dbReference>
<dbReference type="Pfam" id="PF07686">
    <property type="entry name" value="V-set"/>
    <property type="match status" value="1"/>
</dbReference>
<dbReference type="PROSITE" id="PS50835">
    <property type="entry name" value="IG_LIKE"/>
    <property type="match status" value="2"/>
</dbReference>
<proteinExistence type="predicted"/>
<dbReference type="GeneTree" id="ENSGT01030000234589"/>
<dbReference type="SUPFAM" id="SSF48726">
    <property type="entry name" value="Immunoglobulin"/>
    <property type="match status" value="2"/>
</dbReference>
<accession>A0A3B4VMX8</accession>
<dbReference type="InterPro" id="IPR013106">
    <property type="entry name" value="Ig_V-set"/>
</dbReference>
<reference evidence="4" key="1">
    <citation type="submission" date="2025-08" db="UniProtKB">
        <authorList>
            <consortium name="Ensembl"/>
        </authorList>
    </citation>
    <scope>IDENTIFICATION</scope>
</reference>
<dbReference type="SMART" id="SM00409">
    <property type="entry name" value="IG"/>
    <property type="match status" value="2"/>
</dbReference>
<evidence type="ECO:0000313" key="5">
    <source>
        <dbReference type="Proteomes" id="UP000261420"/>
    </source>
</evidence>
<keyword evidence="1" id="KW-0393">Immunoglobulin domain</keyword>
<dbReference type="SMART" id="SM00406">
    <property type="entry name" value="IGv"/>
    <property type="match status" value="1"/>
</dbReference>
<dbReference type="AlphaFoldDB" id="A0A3B4VMX8"/>
<dbReference type="Ensembl" id="ENSSDUT00000032925.1">
    <property type="protein sequence ID" value="ENSSDUP00000032368.1"/>
    <property type="gene ID" value="ENSSDUG00000023255.1"/>
</dbReference>
<name>A0A3B4VMX8_SERDU</name>
<evidence type="ECO:0000313" key="4">
    <source>
        <dbReference type="Ensembl" id="ENSSDUP00000032368.1"/>
    </source>
</evidence>
<dbReference type="InterPro" id="IPR013783">
    <property type="entry name" value="Ig-like_fold"/>
</dbReference>
<dbReference type="Gene3D" id="2.60.40.10">
    <property type="entry name" value="Immunoglobulins"/>
    <property type="match status" value="2"/>
</dbReference>
<evidence type="ECO:0000256" key="2">
    <source>
        <dbReference type="SAM" id="SignalP"/>
    </source>
</evidence>
<dbReference type="InterPro" id="IPR007110">
    <property type="entry name" value="Ig-like_dom"/>
</dbReference>
<feature type="signal peptide" evidence="2">
    <location>
        <begin position="1"/>
        <end position="19"/>
    </location>
</feature>
<dbReference type="Pfam" id="PF07654">
    <property type="entry name" value="C1-set"/>
    <property type="match status" value="1"/>
</dbReference>
<dbReference type="SMART" id="SM00407">
    <property type="entry name" value="IGc1"/>
    <property type="match status" value="1"/>
</dbReference>
<reference evidence="4" key="2">
    <citation type="submission" date="2025-09" db="UniProtKB">
        <authorList>
            <consortium name="Ensembl"/>
        </authorList>
    </citation>
    <scope>IDENTIFICATION</scope>
</reference>
<dbReference type="PANTHER" id="PTHR23411">
    <property type="entry name" value="TAPASIN"/>
    <property type="match status" value="1"/>
</dbReference>